<sequence>MNVNRLICMVVLVTMFTSCGAVFNQPVDVKEARIGETSAVTERLQNLPLPEEPVVVGVYNFRDLTGQYKPSETGSTFSTAVTQGATSILIKALEDSRWFVPIERENIGNLLNERNIIRSTRQEYRASSNPSEPQLPPLLYAGVLLEGGIVSYDTNIITGGMGARYFGAGGSTQYRQDRVTIYLRAISTSSGKILKNVYISKTILSQALDASLFRYVNFQRLLEAEIGFTRNEPVQLAVKEAIEKAVESLIVEGVKDDLWKVKEGEGIEAQLIANYDAEKEEAELTKLYDRKFIERNYSNSFGLSMGTSLLSGDYSKQDVGPLVKIDYERNVIPSFSLNISASAFELKSGENYSQKFVGLEANAKYLVLPNDDLGPYLYGGPGVILGLNGGDVPDGMSNSHFKLQYGLGLEYMLTEKLGLKAFAEHNILFDDELDYVINGKRDDHFFNFGLGVNFYLGKSNQEKNN</sequence>
<keyword evidence="3" id="KW-0472">Membrane</keyword>
<dbReference type="Pfam" id="PF03783">
    <property type="entry name" value="CsgG"/>
    <property type="match status" value="1"/>
</dbReference>
<evidence type="ECO:0000256" key="3">
    <source>
        <dbReference type="ARBA" id="ARBA00023136"/>
    </source>
</evidence>
<evidence type="ECO:0000256" key="6">
    <source>
        <dbReference type="SAM" id="SignalP"/>
    </source>
</evidence>
<evidence type="ECO:0000313" key="8">
    <source>
        <dbReference type="EMBL" id="MCF4102051.1"/>
    </source>
</evidence>
<gene>
    <name evidence="8" type="ORF">L1I30_10265</name>
</gene>
<dbReference type="Gene3D" id="2.40.160.20">
    <property type="match status" value="1"/>
</dbReference>
<dbReference type="Gene3D" id="3.40.50.10610">
    <property type="entry name" value="ABC-type transport auxiliary lipoprotein component"/>
    <property type="match status" value="2"/>
</dbReference>
<feature type="chain" id="PRO_5047370736" evidence="6">
    <location>
        <begin position="21"/>
        <end position="465"/>
    </location>
</feature>
<dbReference type="Pfam" id="PF13505">
    <property type="entry name" value="OMP_b-brl"/>
    <property type="match status" value="1"/>
</dbReference>
<protein>
    <submittedName>
        <fullName evidence="8">Outer membrane beta-barrel protein</fullName>
    </submittedName>
</protein>
<comment type="caution">
    <text evidence="8">The sequence shown here is derived from an EMBL/GenBank/DDBJ whole genome shotgun (WGS) entry which is preliminary data.</text>
</comment>
<dbReference type="SUPFAM" id="SSF56925">
    <property type="entry name" value="OMPA-like"/>
    <property type="match status" value="1"/>
</dbReference>
<reference evidence="8" key="1">
    <citation type="submission" date="2022-01" db="EMBL/GenBank/DDBJ databases">
        <title>Gillisia lutea sp. nov., isolated from marine plastic residues from the Malvarosa beach (Valencia, Spain).</title>
        <authorList>
            <person name="Vidal-Verdu A."/>
            <person name="Molina-Menor E."/>
            <person name="Satari L."/>
            <person name="Pascual J."/>
            <person name="Pereto J."/>
            <person name="Porcar M."/>
        </authorList>
    </citation>
    <scope>NUCLEOTIDE SEQUENCE</scope>
    <source>
        <strain evidence="8">M10.2A</strain>
    </source>
</reference>
<dbReference type="InterPro" id="IPR027385">
    <property type="entry name" value="Beta-barrel_OMP"/>
</dbReference>
<evidence type="ECO:0000256" key="1">
    <source>
        <dbReference type="ARBA" id="ARBA00022475"/>
    </source>
</evidence>
<dbReference type="Proteomes" id="UP001179363">
    <property type="component" value="Unassembled WGS sequence"/>
</dbReference>
<evidence type="ECO:0000256" key="5">
    <source>
        <dbReference type="ARBA" id="ARBA00023288"/>
    </source>
</evidence>
<dbReference type="RefSeq" id="WP_236134200.1">
    <property type="nucleotide sequence ID" value="NZ_JAKGTH010000009.1"/>
</dbReference>
<keyword evidence="2 6" id="KW-0732">Signal</keyword>
<keyword evidence="1" id="KW-1003">Cell membrane</keyword>
<organism evidence="8 9">
    <name type="scientific">Gillisia lutea</name>
    <dbReference type="NCBI Taxonomy" id="2909668"/>
    <lineage>
        <taxon>Bacteria</taxon>
        <taxon>Pseudomonadati</taxon>
        <taxon>Bacteroidota</taxon>
        <taxon>Flavobacteriia</taxon>
        <taxon>Flavobacteriales</taxon>
        <taxon>Flavobacteriaceae</taxon>
        <taxon>Gillisia</taxon>
    </lineage>
</organism>
<evidence type="ECO:0000259" key="7">
    <source>
        <dbReference type="Pfam" id="PF13505"/>
    </source>
</evidence>
<keyword evidence="4" id="KW-0564">Palmitate</keyword>
<accession>A0ABS9EGS5</accession>
<dbReference type="EMBL" id="JAKGTH010000009">
    <property type="protein sequence ID" value="MCF4102051.1"/>
    <property type="molecule type" value="Genomic_DNA"/>
</dbReference>
<dbReference type="InterPro" id="IPR011250">
    <property type="entry name" value="OMP/PagP_B-barrel"/>
</dbReference>
<keyword evidence="5" id="KW-0449">Lipoprotein</keyword>
<proteinExistence type="predicted"/>
<dbReference type="PANTHER" id="PTHR41164:SF1">
    <property type="entry name" value="CURLI PRODUCTION ASSEMBLY_TRANSPORT COMPONENT CSGG"/>
    <property type="match status" value="1"/>
</dbReference>
<dbReference type="PANTHER" id="PTHR41164">
    <property type="entry name" value="CURLI PRODUCTION ASSEMBLY/TRANSPORT COMPONENT CSGG"/>
    <property type="match status" value="1"/>
</dbReference>
<feature type="domain" description="Outer membrane protein beta-barrel" evidence="7">
    <location>
        <begin position="302"/>
        <end position="454"/>
    </location>
</feature>
<feature type="signal peptide" evidence="6">
    <location>
        <begin position="1"/>
        <end position="20"/>
    </location>
</feature>
<name>A0ABS9EGS5_9FLAO</name>
<evidence type="ECO:0000256" key="4">
    <source>
        <dbReference type="ARBA" id="ARBA00023139"/>
    </source>
</evidence>
<keyword evidence="9" id="KW-1185">Reference proteome</keyword>
<evidence type="ECO:0000256" key="2">
    <source>
        <dbReference type="ARBA" id="ARBA00022729"/>
    </source>
</evidence>
<evidence type="ECO:0000313" key="9">
    <source>
        <dbReference type="Proteomes" id="UP001179363"/>
    </source>
</evidence>
<dbReference type="InterPro" id="IPR005534">
    <property type="entry name" value="Curli_assmbl/transp-comp_CsgG"/>
</dbReference>
<dbReference type="PROSITE" id="PS51257">
    <property type="entry name" value="PROKAR_LIPOPROTEIN"/>
    <property type="match status" value="1"/>
</dbReference>